<gene>
    <name evidence="1" type="ORF">FH972_022432</name>
</gene>
<dbReference type="EMBL" id="VIBQ01000012">
    <property type="protein sequence ID" value="KAB8342834.1"/>
    <property type="molecule type" value="Genomic_DNA"/>
</dbReference>
<proteinExistence type="predicted"/>
<accession>A0A5N6KS81</accession>
<comment type="caution">
    <text evidence="1">The sequence shown here is derived from an EMBL/GenBank/DDBJ whole genome shotgun (WGS) entry which is preliminary data.</text>
</comment>
<dbReference type="AlphaFoldDB" id="A0A5N6KS81"/>
<sequence>MASLLPNSREYNVAAANEEHMGMCLEAARVTLPLRLAWKPPKAPFRHLHVHVDQLQ</sequence>
<keyword evidence="2" id="KW-1185">Reference proteome</keyword>
<dbReference type="Proteomes" id="UP000327013">
    <property type="component" value="Unassembled WGS sequence"/>
</dbReference>
<evidence type="ECO:0000313" key="1">
    <source>
        <dbReference type="EMBL" id="KAB8342834.1"/>
    </source>
</evidence>
<protein>
    <submittedName>
        <fullName evidence="1">Uncharacterized protein</fullName>
    </submittedName>
</protein>
<reference evidence="1 2" key="1">
    <citation type="submission" date="2019-06" db="EMBL/GenBank/DDBJ databases">
        <title>A chromosomal-level reference genome of Carpinus fangiana (Coryloideae, Betulaceae).</title>
        <authorList>
            <person name="Yang X."/>
            <person name="Wang Z."/>
            <person name="Zhang L."/>
            <person name="Hao G."/>
            <person name="Liu J."/>
            <person name="Yang Y."/>
        </authorList>
    </citation>
    <scope>NUCLEOTIDE SEQUENCE [LARGE SCALE GENOMIC DNA]</scope>
    <source>
        <strain evidence="1">Cfa_2016G</strain>
        <tissue evidence="1">Leaf</tissue>
    </source>
</reference>
<organism evidence="1 2">
    <name type="scientific">Carpinus fangiana</name>
    <dbReference type="NCBI Taxonomy" id="176857"/>
    <lineage>
        <taxon>Eukaryota</taxon>
        <taxon>Viridiplantae</taxon>
        <taxon>Streptophyta</taxon>
        <taxon>Embryophyta</taxon>
        <taxon>Tracheophyta</taxon>
        <taxon>Spermatophyta</taxon>
        <taxon>Magnoliopsida</taxon>
        <taxon>eudicotyledons</taxon>
        <taxon>Gunneridae</taxon>
        <taxon>Pentapetalae</taxon>
        <taxon>rosids</taxon>
        <taxon>fabids</taxon>
        <taxon>Fagales</taxon>
        <taxon>Betulaceae</taxon>
        <taxon>Carpinus</taxon>
    </lineage>
</organism>
<name>A0A5N6KS81_9ROSI</name>
<evidence type="ECO:0000313" key="2">
    <source>
        <dbReference type="Proteomes" id="UP000327013"/>
    </source>
</evidence>